<evidence type="ECO:0000256" key="1">
    <source>
        <dbReference type="SAM" id="MobiDB-lite"/>
    </source>
</evidence>
<dbReference type="OrthoDB" id="2653647at2759"/>
<dbReference type="InParanoid" id="A0A0D0CW09"/>
<reference evidence="3" key="2">
    <citation type="submission" date="2015-01" db="EMBL/GenBank/DDBJ databases">
        <title>Evolutionary Origins and Diversification of the Mycorrhizal Mutualists.</title>
        <authorList>
            <consortium name="DOE Joint Genome Institute"/>
            <consortium name="Mycorrhizal Genomics Consortium"/>
            <person name="Kohler A."/>
            <person name="Kuo A."/>
            <person name="Nagy L.G."/>
            <person name="Floudas D."/>
            <person name="Copeland A."/>
            <person name="Barry K.W."/>
            <person name="Cichocki N."/>
            <person name="Veneault-Fourrey C."/>
            <person name="LaButti K."/>
            <person name="Lindquist E.A."/>
            <person name="Lipzen A."/>
            <person name="Lundell T."/>
            <person name="Morin E."/>
            <person name="Murat C."/>
            <person name="Riley R."/>
            <person name="Ohm R."/>
            <person name="Sun H."/>
            <person name="Tunlid A."/>
            <person name="Henrissat B."/>
            <person name="Grigoriev I.V."/>
            <person name="Hibbett D.S."/>
            <person name="Martin F."/>
        </authorList>
    </citation>
    <scope>NUCLEOTIDE SEQUENCE [LARGE SCALE GENOMIC DNA]</scope>
    <source>
        <strain evidence="3">Ve08.2h10</strain>
    </source>
</reference>
<evidence type="ECO:0000313" key="2">
    <source>
        <dbReference type="EMBL" id="KIK75276.1"/>
    </source>
</evidence>
<protein>
    <submittedName>
        <fullName evidence="2">Uncharacterized protein</fullName>
    </submittedName>
</protein>
<evidence type="ECO:0000313" key="3">
    <source>
        <dbReference type="Proteomes" id="UP000054538"/>
    </source>
</evidence>
<dbReference type="AlphaFoldDB" id="A0A0D0CW09"/>
<sequence length="287" mass="32665">MGLESLYLGLGYDTNSDKGDSQSLDEDGWGGNLDNDLPAGPLDGHAAESIHLLFPSALGLQRCRDDSLKWLVEQEMQLRMGQVNNALHKLHLALADKAMLFHTDARHSSSQATSSRAWGQVMAINVMVNKFTKIYRASCQAMVTLSASNDILAQYQALSKDHLKISGAVAKPNARGHRNDTLPWFWSMDTTRNAKANDWMMEFYQVHWLQSKALKDQWEEELELIHSEARWTSNFFDFKACFWENMEDSMGDGATHQGQACYAARQSIIYRRLRDHCHNMFDQDVFL</sequence>
<gene>
    <name evidence="2" type="ORF">PAXRUDRAFT_173297</name>
</gene>
<dbReference type="EMBL" id="KN828227">
    <property type="protein sequence ID" value="KIK75276.1"/>
    <property type="molecule type" value="Genomic_DNA"/>
</dbReference>
<dbReference type="Proteomes" id="UP000054538">
    <property type="component" value="Unassembled WGS sequence"/>
</dbReference>
<accession>A0A0D0CW09</accession>
<name>A0A0D0CW09_9AGAM</name>
<feature type="region of interest" description="Disordered" evidence="1">
    <location>
        <begin position="17"/>
        <end position="36"/>
    </location>
</feature>
<proteinExistence type="predicted"/>
<keyword evidence="3" id="KW-1185">Reference proteome</keyword>
<reference evidence="2 3" key="1">
    <citation type="submission" date="2014-04" db="EMBL/GenBank/DDBJ databases">
        <authorList>
            <consortium name="DOE Joint Genome Institute"/>
            <person name="Kuo A."/>
            <person name="Kohler A."/>
            <person name="Jargeat P."/>
            <person name="Nagy L.G."/>
            <person name="Floudas D."/>
            <person name="Copeland A."/>
            <person name="Barry K.W."/>
            <person name="Cichocki N."/>
            <person name="Veneault-Fourrey C."/>
            <person name="LaButti K."/>
            <person name="Lindquist E.A."/>
            <person name="Lipzen A."/>
            <person name="Lundell T."/>
            <person name="Morin E."/>
            <person name="Murat C."/>
            <person name="Sun H."/>
            <person name="Tunlid A."/>
            <person name="Henrissat B."/>
            <person name="Grigoriev I.V."/>
            <person name="Hibbett D.S."/>
            <person name="Martin F."/>
            <person name="Nordberg H.P."/>
            <person name="Cantor M.N."/>
            <person name="Hua S.X."/>
        </authorList>
    </citation>
    <scope>NUCLEOTIDE SEQUENCE [LARGE SCALE GENOMIC DNA]</scope>
    <source>
        <strain evidence="2 3">Ve08.2h10</strain>
    </source>
</reference>
<dbReference type="HOGENOM" id="CLU_003703_3_3_1"/>
<organism evidence="2 3">
    <name type="scientific">Paxillus rubicundulus Ve08.2h10</name>
    <dbReference type="NCBI Taxonomy" id="930991"/>
    <lineage>
        <taxon>Eukaryota</taxon>
        <taxon>Fungi</taxon>
        <taxon>Dikarya</taxon>
        <taxon>Basidiomycota</taxon>
        <taxon>Agaricomycotina</taxon>
        <taxon>Agaricomycetes</taxon>
        <taxon>Agaricomycetidae</taxon>
        <taxon>Boletales</taxon>
        <taxon>Paxilineae</taxon>
        <taxon>Paxillaceae</taxon>
        <taxon>Paxillus</taxon>
    </lineage>
</organism>